<evidence type="ECO:0000256" key="2">
    <source>
        <dbReference type="ARBA" id="ARBA00010989"/>
    </source>
</evidence>
<dbReference type="InterPro" id="IPR006076">
    <property type="entry name" value="FAD-dep_OxRdtase"/>
</dbReference>
<feature type="compositionally biased region" description="Gly residues" evidence="6">
    <location>
        <begin position="356"/>
        <end position="370"/>
    </location>
</feature>
<evidence type="ECO:0000256" key="3">
    <source>
        <dbReference type="ARBA" id="ARBA00022630"/>
    </source>
</evidence>
<comment type="similarity">
    <text evidence="2">Belongs to the MSOX/MTOX family.</text>
</comment>
<evidence type="ECO:0000313" key="9">
    <source>
        <dbReference type="Proteomes" id="UP000747399"/>
    </source>
</evidence>
<dbReference type="Gene3D" id="3.30.9.10">
    <property type="entry name" value="D-Amino Acid Oxidase, subunit A, domain 2"/>
    <property type="match status" value="1"/>
</dbReference>
<reference evidence="8" key="1">
    <citation type="journal article" date="2021" name="Proc. Natl. Acad. Sci. U.S.A.">
        <title>Three genomes in the algal genus Volvox reveal the fate of a haploid sex-determining region after a transition to homothallism.</title>
        <authorList>
            <person name="Yamamoto K."/>
            <person name="Hamaji T."/>
            <person name="Kawai-Toyooka H."/>
            <person name="Matsuzaki R."/>
            <person name="Takahashi F."/>
            <person name="Nishimura Y."/>
            <person name="Kawachi M."/>
            <person name="Noguchi H."/>
            <person name="Minakuchi Y."/>
            <person name="Umen J.G."/>
            <person name="Toyoda A."/>
            <person name="Nozaki H."/>
        </authorList>
    </citation>
    <scope>NUCLEOTIDE SEQUENCE</scope>
    <source>
        <strain evidence="8">NIES-3780</strain>
    </source>
</reference>
<evidence type="ECO:0000256" key="1">
    <source>
        <dbReference type="ARBA" id="ARBA00001974"/>
    </source>
</evidence>
<keyword evidence="5" id="KW-0560">Oxidoreductase</keyword>
<feature type="region of interest" description="Disordered" evidence="6">
    <location>
        <begin position="351"/>
        <end position="373"/>
    </location>
</feature>
<evidence type="ECO:0000256" key="6">
    <source>
        <dbReference type="SAM" id="MobiDB-lite"/>
    </source>
</evidence>
<dbReference type="InterPro" id="IPR036188">
    <property type="entry name" value="FAD/NAD-bd_sf"/>
</dbReference>
<feature type="compositionally biased region" description="Polar residues" evidence="6">
    <location>
        <begin position="588"/>
        <end position="604"/>
    </location>
</feature>
<dbReference type="Pfam" id="PF01266">
    <property type="entry name" value="DAO"/>
    <property type="match status" value="1"/>
</dbReference>
<comment type="cofactor">
    <cofactor evidence="1">
        <name>FAD</name>
        <dbReference type="ChEBI" id="CHEBI:57692"/>
    </cofactor>
</comment>
<dbReference type="GO" id="GO:0008115">
    <property type="term" value="F:sarcosine oxidase activity"/>
    <property type="evidence" value="ECO:0007669"/>
    <property type="project" value="TreeGrafter"/>
</dbReference>
<feature type="domain" description="FAD dependent oxidoreductase" evidence="7">
    <location>
        <begin position="82"/>
        <end position="326"/>
    </location>
</feature>
<evidence type="ECO:0000256" key="4">
    <source>
        <dbReference type="ARBA" id="ARBA00022827"/>
    </source>
</evidence>
<evidence type="ECO:0000256" key="5">
    <source>
        <dbReference type="ARBA" id="ARBA00023002"/>
    </source>
</evidence>
<dbReference type="Proteomes" id="UP000747399">
    <property type="component" value="Unassembled WGS sequence"/>
</dbReference>
<dbReference type="Gene3D" id="3.50.50.60">
    <property type="entry name" value="FAD/NAD(P)-binding domain"/>
    <property type="match status" value="1"/>
</dbReference>
<dbReference type="PANTHER" id="PTHR10961">
    <property type="entry name" value="PEROXISOMAL SARCOSINE OXIDASE"/>
    <property type="match status" value="1"/>
</dbReference>
<comment type="caution">
    <text evidence="8">The sequence shown here is derived from an EMBL/GenBank/DDBJ whole genome shotgun (WGS) entry which is preliminary data.</text>
</comment>
<sequence>MPRFRPPSNGGRQVHGVSGCGQLVPSRQTSWVLSRNNSMPIRTSISSSAPRALATVAARGHNAGGINFSSAASTVLERRAADVAVLGSSCIAFAAAYSLARRGKKVVLIPDLGITAAYSGGEMYRPLHLPHPDAAMVSLSAEAAAYWRGLQTQTSGSGRQVVSETRSLDVSSLRRTIGAVRGGEGTTQLLEGVEEVLGRLQDACKAAGVRLGSLRGEELSALFPPLRLSGGEVGMLQPDGGVLDSSATQDLLITRGVRQQAGGLMLRDRLVLRGWRDEGSHFVLRASGSLAPGALSFFEVEQILLAPEGWPRHALRLFGADAELQVVQTSSARCAGTAELSSLPVWRHFGVPPSASGGGGSGSGGRGKNGIDGPEELLVVSGFPAQLASPGSSSASFKLGLSLPDARSGAGEDSAAGGGSGGRKWDCDPWVWQPGAPDRPGLLSAHRQANRLLRGVGPPLLQPPKFWSGPNRAVAAVTSALVSDVQHEWGDVALHTATRDGWPVLGFLPGMEPGRFVFACTASCCDGNGSGRTANVTTDAAVMPAVGTATACLVAAGDGERGGRVQSTPSESAFRSDAMALPADGHAGSSSRDLQHPQSVAQQKQGREQEGQVMVEGWLLSGRPVLHDGYQLSPLLAKMAVDLLCGAARLVEVDSERVNLDRPALAAHAQTEEGSFDPWDGLRWWQDGSGFQREAEAEAVKGRGIDVAEALERAEAVVRGAKMLGRDAAALEEDAKALRSVWGPKALGKKNP</sequence>
<keyword evidence="9" id="KW-1185">Reference proteome</keyword>
<dbReference type="PANTHER" id="PTHR10961:SF7">
    <property type="entry name" value="FAD DEPENDENT OXIDOREDUCTASE DOMAIN-CONTAINING PROTEIN"/>
    <property type="match status" value="1"/>
</dbReference>
<keyword evidence="3" id="KW-0285">Flavoprotein</keyword>
<feature type="region of interest" description="Disordered" evidence="6">
    <location>
        <begin position="581"/>
        <end position="608"/>
    </location>
</feature>
<proteinExistence type="inferred from homology"/>
<dbReference type="AlphaFoldDB" id="A0A8J4BHM8"/>
<dbReference type="EMBL" id="BNCO01000048">
    <property type="protein sequence ID" value="GIL61831.1"/>
    <property type="molecule type" value="Genomic_DNA"/>
</dbReference>
<organism evidence="8 9">
    <name type="scientific">Volvox africanus</name>
    <dbReference type="NCBI Taxonomy" id="51714"/>
    <lineage>
        <taxon>Eukaryota</taxon>
        <taxon>Viridiplantae</taxon>
        <taxon>Chlorophyta</taxon>
        <taxon>core chlorophytes</taxon>
        <taxon>Chlorophyceae</taxon>
        <taxon>CS clade</taxon>
        <taxon>Chlamydomonadales</taxon>
        <taxon>Volvocaceae</taxon>
        <taxon>Volvox</taxon>
    </lineage>
</organism>
<dbReference type="SUPFAM" id="SSF51905">
    <property type="entry name" value="FAD/NAD(P)-binding domain"/>
    <property type="match status" value="1"/>
</dbReference>
<accession>A0A8J4BHM8</accession>
<name>A0A8J4BHM8_9CHLO</name>
<dbReference type="GO" id="GO:0050660">
    <property type="term" value="F:flavin adenine dinucleotide binding"/>
    <property type="evidence" value="ECO:0007669"/>
    <property type="project" value="InterPro"/>
</dbReference>
<feature type="region of interest" description="Disordered" evidence="6">
    <location>
        <begin position="405"/>
        <end position="428"/>
    </location>
</feature>
<dbReference type="InterPro" id="IPR045170">
    <property type="entry name" value="MTOX"/>
</dbReference>
<protein>
    <recommendedName>
        <fullName evidence="7">FAD dependent oxidoreductase domain-containing protein</fullName>
    </recommendedName>
</protein>
<evidence type="ECO:0000259" key="7">
    <source>
        <dbReference type="Pfam" id="PF01266"/>
    </source>
</evidence>
<evidence type="ECO:0000313" key="8">
    <source>
        <dbReference type="EMBL" id="GIL61831.1"/>
    </source>
</evidence>
<keyword evidence="4" id="KW-0274">FAD</keyword>
<gene>
    <name evidence="8" type="ORF">Vafri_16249</name>
</gene>